<organism evidence="3 4">
    <name type="scientific">Bradyrhizobium shewense</name>
    <dbReference type="NCBI Taxonomy" id="1761772"/>
    <lineage>
        <taxon>Bacteria</taxon>
        <taxon>Pseudomonadati</taxon>
        <taxon>Pseudomonadota</taxon>
        <taxon>Alphaproteobacteria</taxon>
        <taxon>Hyphomicrobiales</taxon>
        <taxon>Nitrobacteraceae</taxon>
        <taxon>Bradyrhizobium</taxon>
    </lineage>
</organism>
<keyword evidence="1" id="KW-1133">Transmembrane helix</keyword>
<feature type="domain" description="GYF" evidence="2">
    <location>
        <begin position="25"/>
        <end position="70"/>
    </location>
</feature>
<evidence type="ECO:0000259" key="2">
    <source>
        <dbReference type="Pfam" id="PF14237"/>
    </source>
</evidence>
<gene>
    <name evidence="3" type="ORF">GA0061098_10129</name>
</gene>
<name>A0A1C3X4C5_9BRAD</name>
<dbReference type="Pfam" id="PF14237">
    <property type="entry name" value="GYF_2"/>
    <property type="match status" value="1"/>
</dbReference>
<dbReference type="InterPro" id="IPR025640">
    <property type="entry name" value="GYF_2"/>
</dbReference>
<evidence type="ECO:0000313" key="4">
    <source>
        <dbReference type="Proteomes" id="UP000199184"/>
    </source>
</evidence>
<keyword evidence="1" id="KW-0472">Membrane</keyword>
<accession>A0A1C3X4C5</accession>
<evidence type="ECO:0000313" key="3">
    <source>
        <dbReference type="EMBL" id="SCB46854.1"/>
    </source>
</evidence>
<dbReference type="EMBL" id="FMAI01000012">
    <property type="protein sequence ID" value="SCB46854.1"/>
    <property type="molecule type" value="Genomic_DNA"/>
</dbReference>
<dbReference type="AlphaFoldDB" id="A0A1C3X4C5"/>
<keyword evidence="1" id="KW-0812">Transmembrane</keyword>
<dbReference type="RefSeq" id="WP_165637534.1">
    <property type="nucleotide sequence ID" value="NZ_FMAI01000012.1"/>
</dbReference>
<feature type="transmembrane region" description="Helical" evidence="1">
    <location>
        <begin position="189"/>
        <end position="208"/>
    </location>
</feature>
<protein>
    <recommendedName>
        <fullName evidence="2">GYF domain-containing protein</fullName>
    </recommendedName>
</protein>
<sequence length="210" mass="23007">MTEDLSAPPPLPDLGAASQLGPNEWHYVVNGARRGPTTATTIKDLLNKKEIETDTQVWRKGMPEWKPLRESDLGELVASEPPAISSKHIGNGYVWTLALLPIVLGVIEALVSASNQDAAARSLALGIPYHASRGLPFQLPVVINGLLGWLDDRRLQQAGYGSRATRITAVLLTPVYLFLRAKRLKQRPYYAVAWILSLIVGFLIYASVES</sequence>
<feature type="transmembrane region" description="Helical" evidence="1">
    <location>
        <begin position="92"/>
        <end position="111"/>
    </location>
</feature>
<keyword evidence="4" id="KW-1185">Reference proteome</keyword>
<evidence type="ECO:0000256" key="1">
    <source>
        <dbReference type="SAM" id="Phobius"/>
    </source>
</evidence>
<dbReference type="Proteomes" id="UP000199184">
    <property type="component" value="Unassembled WGS sequence"/>
</dbReference>
<proteinExistence type="predicted"/>
<reference evidence="4" key="1">
    <citation type="submission" date="2016-08" db="EMBL/GenBank/DDBJ databases">
        <authorList>
            <person name="Varghese N."/>
            <person name="Submissions Spin"/>
        </authorList>
    </citation>
    <scope>NUCLEOTIDE SEQUENCE [LARGE SCALE GENOMIC DNA]</scope>
    <source>
        <strain evidence="4">ERR11</strain>
    </source>
</reference>